<feature type="domain" description="tRNA/rRNA methyltransferase SpoU type" evidence="3">
    <location>
        <begin position="27"/>
        <end position="75"/>
    </location>
</feature>
<evidence type="ECO:0000259" key="3">
    <source>
        <dbReference type="Pfam" id="PF00588"/>
    </source>
</evidence>
<dbReference type="InParanoid" id="A0A024G9G8"/>
<sequence length="75" mass="8243">MNAFTALLCDVSSAVFDEQLYLKKDVTLSVPDRLAIVMSRETDGVSDTMLQAETHRAYVPIYGFTDSRNLNVAAG</sequence>
<dbReference type="Pfam" id="PF00588">
    <property type="entry name" value="SpoU_methylase"/>
    <property type="match status" value="1"/>
</dbReference>
<dbReference type="InterPro" id="IPR001537">
    <property type="entry name" value="SpoU_MeTrfase"/>
</dbReference>
<dbReference type="Proteomes" id="UP000053237">
    <property type="component" value="Unassembled WGS sequence"/>
</dbReference>
<dbReference type="STRING" id="65357.A0A024G9G8"/>
<dbReference type="InterPro" id="IPR029028">
    <property type="entry name" value="Alpha/beta_knot_MTases"/>
</dbReference>
<keyword evidence="2" id="KW-0808">Transferase</keyword>
<comment type="caution">
    <text evidence="4">The sequence shown here is derived from an EMBL/GenBank/DDBJ whole genome shotgun (WGS) entry which is preliminary data.</text>
</comment>
<evidence type="ECO:0000256" key="1">
    <source>
        <dbReference type="ARBA" id="ARBA00022603"/>
    </source>
</evidence>
<keyword evidence="5" id="KW-1185">Reference proteome</keyword>
<keyword evidence="1" id="KW-0489">Methyltransferase</keyword>
<dbReference type="SUPFAM" id="SSF75217">
    <property type="entry name" value="alpha/beta knot"/>
    <property type="match status" value="1"/>
</dbReference>
<proteinExistence type="predicted"/>
<evidence type="ECO:0000256" key="2">
    <source>
        <dbReference type="ARBA" id="ARBA00022679"/>
    </source>
</evidence>
<accession>A0A024G9G8</accession>
<reference evidence="4 5" key="1">
    <citation type="submission" date="2012-05" db="EMBL/GenBank/DDBJ databases">
        <title>Recombination and specialization in a pathogen metapopulation.</title>
        <authorList>
            <person name="Gardiner A."/>
            <person name="Kemen E."/>
            <person name="Schultz-Larsen T."/>
            <person name="MacLean D."/>
            <person name="Van Oosterhout C."/>
            <person name="Jones J.D.G."/>
        </authorList>
    </citation>
    <scope>NUCLEOTIDE SEQUENCE [LARGE SCALE GENOMIC DNA]</scope>
    <source>
        <strain evidence="4 5">Ac Nc2</strain>
    </source>
</reference>
<protein>
    <recommendedName>
        <fullName evidence="3">tRNA/rRNA methyltransferase SpoU type domain-containing protein</fullName>
    </recommendedName>
</protein>
<dbReference type="Gene3D" id="3.40.1280.10">
    <property type="match status" value="1"/>
</dbReference>
<evidence type="ECO:0000313" key="5">
    <source>
        <dbReference type="Proteomes" id="UP000053237"/>
    </source>
</evidence>
<dbReference type="EMBL" id="CAIX01000041">
    <property type="protein sequence ID" value="CCI42952.1"/>
    <property type="molecule type" value="Genomic_DNA"/>
</dbReference>
<organism evidence="4 5">
    <name type="scientific">Albugo candida</name>
    <dbReference type="NCBI Taxonomy" id="65357"/>
    <lineage>
        <taxon>Eukaryota</taxon>
        <taxon>Sar</taxon>
        <taxon>Stramenopiles</taxon>
        <taxon>Oomycota</taxon>
        <taxon>Peronosporomycetes</taxon>
        <taxon>Albuginales</taxon>
        <taxon>Albuginaceae</taxon>
        <taxon>Albugo</taxon>
    </lineage>
</organism>
<evidence type="ECO:0000313" key="4">
    <source>
        <dbReference type="EMBL" id="CCI42952.1"/>
    </source>
</evidence>
<dbReference type="InterPro" id="IPR029026">
    <property type="entry name" value="tRNA_m1G_MTases_N"/>
</dbReference>
<name>A0A024G9G8_9STRA</name>
<dbReference type="OrthoDB" id="241340at2759"/>
<gene>
    <name evidence="4" type="ORF">BN9_037360</name>
</gene>
<dbReference type="AlphaFoldDB" id="A0A024G9G8"/>